<feature type="transmembrane region" description="Helical" evidence="1">
    <location>
        <begin position="140"/>
        <end position="163"/>
    </location>
</feature>
<feature type="transmembrane region" description="Helical" evidence="1">
    <location>
        <begin position="29"/>
        <end position="50"/>
    </location>
</feature>
<proteinExistence type="predicted"/>
<keyword evidence="1" id="KW-0812">Transmembrane</keyword>
<reference evidence="2 3" key="1">
    <citation type="submission" date="2018-12" db="EMBL/GenBank/DDBJ databases">
        <authorList>
            <consortium name="Pathogen Informatics"/>
        </authorList>
    </citation>
    <scope>NUCLEOTIDE SEQUENCE [LARGE SCALE GENOMIC DNA]</scope>
    <source>
        <strain evidence="2 3">NCTC9428</strain>
    </source>
</reference>
<keyword evidence="1" id="KW-0472">Membrane</keyword>
<evidence type="ECO:0000313" key="2">
    <source>
        <dbReference type="EMBL" id="VEF10870.1"/>
    </source>
</evidence>
<feature type="transmembrane region" description="Helical" evidence="1">
    <location>
        <begin position="102"/>
        <end position="128"/>
    </location>
</feature>
<name>A0A3S4SU16_PSEFL</name>
<feature type="transmembrane region" description="Helical" evidence="1">
    <location>
        <begin position="175"/>
        <end position="194"/>
    </location>
</feature>
<organism evidence="2 3">
    <name type="scientific">Pseudomonas fluorescens</name>
    <dbReference type="NCBI Taxonomy" id="294"/>
    <lineage>
        <taxon>Bacteria</taxon>
        <taxon>Pseudomonadati</taxon>
        <taxon>Pseudomonadota</taxon>
        <taxon>Gammaproteobacteria</taxon>
        <taxon>Pseudomonadales</taxon>
        <taxon>Pseudomonadaceae</taxon>
        <taxon>Pseudomonas</taxon>
    </lineage>
</organism>
<accession>A0A3S4SU16</accession>
<feature type="transmembrane region" description="Helical" evidence="1">
    <location>
        <begin position="57"/>
        <end position="82"/>
    </location>
</feature>
<evidence type="ECO:0000313" key="3">
    <source>
        <dbReference type="Proteomes" id="UP000281909"/>
    </source>
</evidence>
<protein>
    <submittedName>
        <fullName evidence="2">Membrane protein</fullName>
    </submittedName>
</protein>
<dbReference type="AlphaFoldDB" id="A0A3S4SU16"/>
<gene>
    <name evidence="2" type="ORF">NCTC9428_02484</name>
</gene>
<dbReference type="Proteomes" id="UP000281909">
    <property type="component" value="Chromosome"/>
</dbReference>
<sequence length="297" mass="32510">MLVLYLASLMVTSAFYAAALTPFKNNPSFMALMLILPSLAGIAAMVWSVVIRQRASVFFVVTFSAVTVIIASLVMLLIPKFWATVRDTANQASPAQNAKNKWMATVIGLIGTVWGTALSAMFPMLLLIKTYPWPADRYELYKFAGICVTVSGLSLLPAAAFYICKDGLWPRTRYTLGGMMLVVASALYFAPATIPKVVDQAAKIIGIKSLEVSSYIIKDTYAAEDFDSRWGEVRTLRGYPVVEAFPLFTLGDLLLLCPKSLAPTELLDWPVVTRACLLLDAKTTKPMPEKTVKASKT</sequence>
<keyword evidence="1" id="KW-1133">Transmembrane helix</keyword>
<evidence type="ECO:0000256" key="1">
    <source>
        <dbReference type="SAM" id="Phobius"/>
    </source>
</evidence>
<dbReference type="EMBL" id="LR134318">
    <property type="protein sequence ID" value="VEF10870.1"/>
    <property type="molecule type" value="Genomic_DNA"/>
</dbReference>